<comment type="caution">
    <text evidence="1">The sequence shown here is derived from an EMBL/GenBank/DDBJ whole genome shotgun (WGS) entry which is preliminary data.</text>
</comment>
<dbReference type="AlphaFoldDB" id="A0A3D9D0D7"/>
<evidence type="ECO:0000313" key="2">
    <source>
        <dbReference type="Proteomes" id="UP000256326"/>
    </source>
</evidence>
<organism evidence="1 2">
    <name type="scientific">Epilithonimonas hispanica</name>
    <dbReference type="NCBI Taxonomy" id="358687"/>
    <lineage>
        <taxon>Bacteria</taxon>
        <taxon>Pseudomonadati</taxon>
        <taxon>Bacteroidota</taxon>
        <taxon>Flavobacteriia</taxon>
        <taxon>Flavobacteriales</taxon>
        <taxon>Weeksellaceae</taxon>
        <taxon>Chryseobacterium group</taxon>
        <taxon>Epilithonimonas</taxon>
    </lineage>
</organism>
<dbReference type="Proteomes" id="UP000256326">
    <property type="component" value="Unassembled WGS sequence"/>
</dbReference>
<accession>A0A3D9D0D7</accession>
<dbReference type="RefSeq" id="WP_116033853.1">
    <property type="nucleotide sequence ID" value="NZ_JBHLVV010000052.1"/>
</dbReference>
<dbReference type="EMBL" id="QNUG01000010">
    <property type="protein sequence ID" value="REC71367.1"/>
    <property type="molecule type" value="Genomic_DNA"/>
</dbReference>
<gene>
    <name evidence="1" type="ORF">DRF58_06005</name>
</gene>
<keyword evidence="2" id="KW-1185">Reference proteome</keyword>
<evidence type="ECO:0000313" key="1">
    <source>
        <dbReference type="EMBL" id="REC71367.1"/>
    </source>
</evidence>
<name>A0A3D9D0D7_9FLAO</name>
<protein>
    <submittedName>
        <fullName evidence="1">Uncharacterized protein</fullName>
    </submittedName>
</protein>
<dbReference type="OrthoDB" id="961372at2"/>
<sequence>MAKEQEKNLAFFYYTKDNMEAKEIASKLKVRPNTVGDWIKKGNWKKIRDANINQSGERLDRIQQVVDDLATERLDIMKMVKDIPEKIRALEKDIREIPNKEITDPMKAEVSELKEEMKNLKRQTVYIDQGIAMWNKTLASFQAENKVTLTKYIEIMDKIFGDMRIKDEKLYMQTLDFQHAHLLDTSSQLS</sequence>
<reference evidence="1 2" key="1">
    <citation type="journal article" date="2006" name="Int. J. Syst. Evol. Microbiol.">
        <title>Chryseobacterium hispanicum sp. nov., isolated from the drinking water distribution system of Sevilla, Spain.</title>
        <authorList>
            <person name="Gallego V."/>
            <person name="Garcia M.T."/>
            <person name="Ventosa A."/>
        </authorList>
    </citation>
    <scope>NUCLEOTIDE SEQUENCE [LARGE SCALE GENOMIC DNA]</scope>
    <source>
        <strain evidence="1 2">KCTC 22104</strain>
    </source>
</reference>
<proteinExistence type="predicted"/>